<sequence length="605" mass="64018">MSDPPVGRFPPRRVVPPCRVAVVGAGASGIATALLLQLQGHRVSLFDTRWGRARRTQSKDNDADDDTHVPSCASSGDGNAAVWSTASCEPSNVVYTGVQTTAEAVWRMAAGQTARNERPPTPRFASVRDTFALRGIAIDHGDEQQKKHVEIAAVTRHELLRRALDTWTRVAELANASHLLAPTRYVTVSRDARYDDLHALRVACSPDTYRQLAVDPWTTPLASAAVRALGWPEEPDAITAYVDEAAVRVTDVDALHASMYEKFVSRGGRTVDARVAALVRGGGGVAWKASVAVKNMSISDFSSDALSQHIPHSKAQAQADEAFETVVTSCGRTFPGFHYAVLCGGFGTIDTLVATIKAHADVSPGAAPRRLTQNASEAVKAARRGDAKSTLKHMGLPQLAVERGFAVQMPKGGKGRAAQVGSLDLSTAKDTVVSVLDVGATVVAPPAAADGEGAERRLRAHGAAEWRRDALTSSPSKGRALALKRWLIAVAGGCEEDANNAAEETVRWAGPDPPPFEHAERGERRRGFPWAGHVLVSSDGLPLVGPLPELDRPTVLLNIAHGGVGMTGGVGGGGHLLTGLAALDIADRINGGEGEMHWLPSRARS</sequence>
<protein>
    <submittedName>
        <fullName evidence="2">Uncharacterized protein</fullName>
    </submittedName>
</protein>
<dbReference type="AlphaFoldDB" id="A0A830HFH0"/>
<evidence type="ECO:0000313" key="2">
    <source>
        <dbReference type="EMBL" id="GHP05482.1"/>
    </source>
</evidence>
<accession>A0A830HFH0</accession>
<reference evidence="2" key="1">
    <citation type="submission" date="2020-10" db="EMBL/GenBank/DDBJ databases">
        <title>Unveiling of a novel bifunctional photoreceptor, Dualchrome1, isolated from a cosmopolitan green alga.</title>
        <authorList>
            <person name="Suzuki S."/>
            <person name="Kawachi M."/>
        </authorList>
    </citation>
    <scope>NUCLEOTIDE SEQUENCE</scope>
    <source>
        <strain evidence="2">NIES 2893</strain>
    </source>
</reference>
<feature type="region of interest" description="Disordered" evidence="1">
    <location>
        <begin position="55"/>
        <end position="76"/>
    </location>
</feature>
<evidence type="ECO:0000256" key="1">
    <source>
        <dbReference type="SAM" id="MobiDB-lite"/>
    </source>
</evidence>
<dbReference type="Gene3D" id="3.40.50.720">
    <property type="entry name" value="NAD(P)-binding Rossmann-like Domain"/>
    <property type="match status" value="1"/>
</dbReference>
<proteinExistence type="predicted"/>
<dbReference type="InterPro" id="IPR036188">
    <property type="entry name" value="FAD/NAD-bd_sf"/>
</dbReference>
<gene>
    <name evidence="2" type="ORF">PPROV_000423200</name>
</gene>
<keyword evidence="3" id="KW-1185">Reference proteome</keyword>
<name>A0A830HFH0_9CHLO</name>
<dbReference type="Pfam" id="PF13450">
    <property type="entry name" value="NAD_binding_8"/>
    <property type="match status" value="1"/>
</dbReference>
<comment type="caution">
    <text evidence="2">The sequence shown here is derived from an EMBL/GenBank/DDBJ whole genome shotgun (WGS) entry which is preliminary data.</text>
</comment>
<evidence type="ECO:0000313" key="3">
    <source>
        <dbReference type="Proteomes" id="UP000660262"/>
    </source>
</evidence>
<dbReference type="Proteomes" id="UP000660262">
    <property type="component" value="Unassembled WGS sequence"/>
</dbReference>
<dbReference type="SUPFAM" id="SSF51905">
    <property type="entry name" value="FAD/NAD(P)-binding domain"/>
    <property type="match status" value="1"/>
</dbReference>
<dbReference type="EMBL" id="BNJQ01000010">
    <property type="protein sequence ID" value="GHP05482.1"/>
    <property type="molecule type" value="Genomic_DNA"/>
</dbReference>
<organism evidence="2 3">
    <name type="scientific">Pycnococcus provasolii</name>
    <dbReference type="NCBI Taxonomy" id="41880"/>
    <lineage>
        <taxon>Eukaryota</taxon>
        <taxon>Viridiplantae</taxon>
        <taxon>Chlorophyta</taxon>
        <taxon>Pseudoscourfieldiophyceae</taxon>
        <taxon>Pseudoscourfieldiales</taxon>
        <taxon>Pycnococcaceae</taxon>
        <taxon>Pycnococcus</taxon>
    </lineage>
</organism>